<dbReference type="GO" id="GO:0006865">
    <property type="term" value="P:amino acid transport"/>
    <property type="evidence" value="ECO:0007669"/>
    <property type="project" value="UniProtKB-KW"/>
</dbReference>
<evidence type="ECO:0000256" key="1">
    <source>
        <dbReference type="ARBA" id="ARBA00004651"/>
    </source>
</evidence>
<dbReference type="CDD" id="cd06582">
    <property type="entry name" value="TM_PBP1_LivH_like"/>
    <property type="match status" value="1"/>
</dbReference>
<evidence type="ECO:0000256" key="4">
    <source>
        <dbReference type="ARBA" id="ARBA00022692"/>
    </source>
</evidence>
<evidence type="ECO:0000313" key="10">
    <source>
        <dbReference type="EMBL" id="MFD1632383.1"/>
    </source>
</evidence>
<gene>
    <name evidence="10" type="ORF">ACFSBJ_01280</name>
</gene>
<dbReference type="AlphaFoldDB" id="A0ABD6CSZ9"/>
<dbReference type="RefSeq" id="WP_256406320.1">
    <property type="nucleotide sequence ID" value="NZ_CP187151.1"/>
</dbReference>
<comment type="caution">
    <text evidence="10">The sequence shown here is derived from an EMBL/GenBank/DDBJ whole genome shotgun (WGS) entry which is preliminary data.</text>
</comment>
<evidence type="ECO:0000256" key="9">
    <source>
        <dbReference type="SAM" id="Phobius"/>
    </source>
</evidence>
<dbReference type="Pfam" id="PF02653">
    <property type="entry name" value="BPD_transp_2"/>
    <property type="match status" value="1"/>
</dbReference>
<dbReference type="Proteomes" id="UP001597075">
    <property type="component" value="Unassembled WGS sequence"/>
</dbReference>
<evidence type="ECO:0000256" key="7">
    <source>
        <dbReference type="ARBA" id="ARBA00023136"/>
    </source>
</evidence>
<organism evidence="10 11">
    <name type="scientific">Haloplanus ruber</name>
    <dbReference type="NCBI Taxonomy" id="869892"/>
    <lineage>
        <taxon>Archaea</taxon>
        <taxon>Methanobacteriati</taxon>
        <taxon>Methanobacteriota</taxon>
        <taxon>Stenosarchaea group</taxon>
        <taxon>Halobacteria</taxon>
        <taxon>Halobacteriales</taxon>
        <taxon>Haloferacaceae</taxon>
        <taxon>Haloplanus</taxon>
    </lineage>
</organism>
<sequence length="294" mass="30698">MNCLLLAGVDTELVASLALNALSSILILALSALGLAVIYGFIGVINLAHGAYFTVGAYVVWLTSTELGIGFWPGFLLAPLVVAVVGLLTEVLIIQHLYERLLDTILATWGVALAIGEAIKLLFNAQSKEVGNPLPGSVDLVVTTYSTYRLFLMGVAAVVITVVFVLFTRTDAGVRLRAVIQDPTQASLLGLNETRMYQFSFAFGSALVGLAGAAVAPLTTVEPNMGISYLVQSFFAVILGGAGTLIGIVPGSIIVAGFSNVGTFFISPVVAQTLVFLLVVALIVVRPEGLLGGQ</sequence>
<dbReference type="EMBL" id="JBHUDL010000004">
    <property type="protein sequence ID" value="MFD1632383.1"/>
    <property type="molecule type" value="Genomic_DNA"/>
</dbReference>
<evidence type="ECO:0000256" key="5">
    <source>
        <dbReference type="ARBA" id="ARBA00022970"/>
    </source>
</evidence>
<protein>
    <submittedName>
        <fullName evidence="10">Branched-chain amino acid ABC transporter permease</fullName>
    </submittedName>
</protein>
<name>A0ABD6CSZ9_9EURY</name>
<evidence type="ECO:0000256" key="2">
    <source>
        <dbReference type="ARBA" id="ARBA00022448"/>
    </source>
</evidence>
<feature type="transmembrane region" description="Helical" evidence="9">
    <location>
        <begin position="44"/>
        <end position="63"/>
    </location>
</feature>
<feature type="transmembrane region" description="Helical" evidence="9">
    <location>
        <begin position="145"/>
        <end position="167"/>
    </location>
</feature>
<keyword evidence="11" id="KW-1185">Reference proteome</keyword>
<feature type="transmembrane region" description="Helical" evidence="9">
    <location>
        <begin position="105"/>
        <end position="125"/>
    </location>
</feature>
<accession>A0ABD6CSZ9</accession>
<dbReference type="InterPro" id="IPR001851">
    <property type="entry name" value="ABC_transp_permease"/>
</dbReference>
<feature type="transmembrane region" description="Helical" evidence="9">
    <location>
        <begin position="261"/>
        <end position="285"/>
    </location>
</feature>
<keyword evidence="7 9" id="KW-0472">Membrane</keyword>
<evidence type="ECO:0000313" key="11">
    <source>
        <dbReference type="Proteomes" id="UP001597075"/>
    </source>
</evidence>
<evidence type="ECO:0000256" key="8">
    <source>
        <dbReference type="ARBA" id="ARBA00037998"/>
    </source>
</evidence>
<comment type="subcellular location">
    <subcellularLocation>
        <location evidence="1">Cell membrane</location>
        <topology evidence="1">Multi-pass membrane protein</topology>
    </subcellularLocation>
</comment>
<feature type="transmembrane region" description="Helical" evidence="9">
    <location>
        <begin position="199"/>
        <end position="221"/>
    </location>
</feature>
<feature type="transmembrane region" description="Helical" evidence="9">
    <location>
        <begin position="227"/>
        <end position="249"/>
    </location>
</feature>
<keyword evidence="6 9" id="KW-1133">Transmembrane helix</keyword>
<reference evidence="10 11" key="1">
    <citation type="journal article" date="2019" name="Int. J. Syst. Evol. Microbiol.">
        <title>The Global Catalogue of Microorganisms (GCM) 10K type strain sequencing project: providing services to taxonomists for standard genome sequencing and annotation.</title>
        <authorList>
            <consortium name="The Broad Institute Genomics Platform"/>
            <consortium name="The Broad Institute Genome Sequencing Center for Infectious Disease"/>
            <person name="Wu L."/>
            <person name="Ma J."/>
        </authorList>
    </citation>
    <scope>NUCLEOTIDE SEQUENCE [LARGE SCALE GENOMIC DNA]</scope>
    <source>
        <strain evidence="10 11">CGMCC 1.10594</strain>
    </source>
</reference>
<evidence type="ECO:0000256" key="3">
    <source>
        <dbReference type="ARBA" id="ARBA00022475"/>
    </source>
</evidence>
<dbReference type="InterPro" id="IPR052157">
    <property type="entry name" value="BCAA_transport_permease"/>
</dbReference>
<dbReference type="GO" id="GO:0005886">
    <property type="term" value="C:plasma membrane"/>
    <property type="evidence" value="ECO:0007669"/>
    <property type="project" value="UniProtKB-SubCell"/>
</dbReference>
<keyword evidence="5" id="KW-0029">Amino-acid transport</keyword>
<keyword evidence="2" id="KW-0813">Transport</keyword>
<dbReference type="PANTHER" id="PTHR11795">
    <property type="entry name" value="BRANCHED-CHAIN AMINO ACID TRANSPORT SYSTEM PERMEASE PROTEIN LIVH"/>
    <property type="match status" value="1"/>
</dbReference>
<dbReference type="PANTHER" id="PTHR11795:SF447">
    <property type="entry name" value="ABC TRANSPORTER PERMEASE PROTEIN"/>
    <property type="match status" value="1"/>
</dbReference>
<keyword evidence="3" id="KW-1003">Cell membrane</keyword>
<evidence type="ECO:0000256" key="6">
    <source>
        <dbReference type="ARBA" id="ARBA00022989"/>
    </source>
</evidence>
<keyword evidence="4 9" id="KW-0812">Transmembrane</keyword>
<feature type="transmembrane region" description="Helical" evidence="9">
    <location>
        <begin position="14"/>
        <end position="37"/>
    </location>
</feature>
<proteinExistence type="inferred from homology"/>
<feature type="transmembrane region" description="Helical" evidence="9">
    <location>
        <begin position="69"/>
        <end position="93"/>
    </location>
</feature>
<comment type="similarity">
    <text evidence="8">Belongs to the binding-protein-dependent transport system permease family. LivHM subfamily.</text>
</comment>